<dbReference type="RefSeq" id="WP_173273024.1">
    <property type="nucleotide sequence ID" value="NZ_AP021889.1"/>
</dbReference>
<sequence>MQEQLRAALEAIKGVKIPEFPQEIIELDNEINSKFANVHKIVAILEQNITLSGEVMRLVNSPMVKLKQPAENIREAVTGMGLEQLRNLVVAAAFKRIFNSGSLQRDILEHSVDVAFCMSYLTEYVHGVPRDQAYMMGLFHNAGSLMLAAKSPEVYEKLFSISMVHPVRLLIKERELMGADHCMVGVLVAKKWQLPMPIINGIMLHHSANLQKISNEQVRLMVAMLQLSNAIVAEISIGAYRGEEMKLVEQQAVAELMLDSGVVRELRANLITCNHKS</sequence>
<gene>
    <name evidence="2" type="ORF">THMIRHAS_18040</name>
</gene>
<dbReference type="InterPro" id="IPR052340">
    <property type="entry name" value="RNase_Y/CdgJ"/>
</dbReference>
<dbReference type="PROSITE" id="PS51833">
    <property type="entry name" value="HDOD"/>
    <property type="match status" value="1"/>
</dbReference>
<keyword evidence="2" id="KW-0378">Hydrolase</keyword>
<dbReference type="GO" id="GO:0016787">
    <property type="term" value="F:hydrolase activity"/>
    <property type="evidence" value="ECO:0007669"/>
    <property type="project" value="UniProtKB-KW"/>
</dbReference>
<dbReference type="InterPro" id="IPR013976">
    <property type="entry name" value="HDOD"/>
</dbReference>
<dbReference type="PANTHER" id="PTHR33525:SF3">
    <property type="entry name" value="RIBONUCLEASE Y"/>
    <property type="match status" value="1"/>
</dbReference>
<name>A0A6F8PWC8_9GAMM</name>
<feature type="domain" description="HDOD" evidence="1">
    <location>
        <begin position="17"/>
        <end position="208"/>
    </location>
</feature>
<dbReference type="KEGG" id="tse:THMIRHAS_18040"/>
<dbReference type="AlphaFoldDB" id="A0A6F8PWC8"/>
<dbReference type="Proteomes" id="UP000501726">
    <property type="component" value="Chromosome"/>
</dbReference>
<evidence type="ECO:0000259" key="1">
    <source>
        <dbReference type="PROSITE" id="PS51833"/>
    </source>
</evidence>
<accession>A0A6F8PWC8</accession>
<protein>
    <submittedName>
        <fullName evidence="2">Metal-dependent phosphohydrolase</fullName>
    </submittedName>
</protein>
<proteinExistence type="predicted"/>
<dbReference type="PANTHER" id="PTHR33525">
    <property type="match status" value="1"/>
</dbReference>
<dbReference type="Gene3D" id="1.10.3210.10">
    <property type="entry name" value="Hypothetical protein af1432"/>
    <property type="match status" value="1"/>
</dbReference>
<dbReference type="SUPFAM" id="SSF109604">
    <property type="entry name" value="HD-domain/PDEase-like"/>
    <property type="match status" value="1"/>
</dbReference>
<organism evidence="2 3">
    <name type="scientific">Thiosulfatimonas sediminis</name>
    <dbReference type="NCBI Taxonomy" id="2675054"/>
    <lineage>
        <taxon>Bacteria</taxon>
        <taxon>Pseudomonadati</taxon>
        <taxon>Pseudomonadota</taxon>
        <taxon>Gammaproteobacteria</taxon>
        <taxon>Thiotrichales</taxon>
        <taxon>Piscirickettsiaceae</taxon>
        <taxon>Thiosulfatimonas</taxon>
    </lineage>
</organism>
<dbReference type="Pfam" id="PF08668">
    <property type="entry name" value="HDOD"/>
    <property type="match status" value="1"/>
</dbReference>
<evidence type="ECO:0000313" key="3">
    <source>
        <dbReference type="Proteomes" id="UP000501726"/>
    </source>
</evidence>
<dbReference type="EMBL" id="AP021889">
    <property type="protein sequence ID" value="BBP46431.1"/>
    <property type="molecule type" value="Genomic_DNA"/>
</dbReference>
<evidence type="ECO:0000313" key="2">
    <source>
        <dbReference type="EMBL" id="BBP46431.1"/>
    </source>
</evidence>
<reference evidence="3" key="1">
    <citation type="submission" date="2019-11" db="EMBL/GenBank/DDBJ databases">
        <title>Isolation and characterization of two novel species in the genus Thiomicrorhabdus.</title>
        <authorList>
            <person name="Mochizuki J."/>
            <person name="Kojima H."/>
            <person name="Fukui M."/>
        </authorList>
    </citation>
    <scope>NUCLEOTIDE SEQUENCE [LARGE SCALE GENOMIC DNA]</scope>
    <source>
        <strain evidence="3">aks77</strain>
    </source>
</reference>
<keyword evidence="3" id="KW-1185">Reference proteome</keyword>